<dbReference type="PANTHER" id="PTHR43301:SF3">
    <property type="entry name" value="ARABINAN ENDO-1,5-ALPHA-L-ARABINOSIDASE A-RELATED"/>
    <property type="match status" value="1"/>
</dbReference>
<evidence type="ECO:0000313" key="3">
    <source>
        <dbReference type="Proteomes" id="UP000244168"/>
    </source>
</evidence>
<evidence type="ECO:0008006" key="4">
    <source>
        <dbReference type="Google" id="ProtNLM"/>
    </source>
</evidence>
<sequence>MHRTKILITGLLFACFAISANAQKKIKVPKEKDMGAYLMVYFKDDTHGLYFALSKDGYTFTDVNRAKPIIAGDTIAEQKGIRDPYIYRDPQTGWFYMALTDLHIYGQQAGYRTTQWERDGAQYGWGNNRGLVLLKSPDLVHWSHTVLRVDKAFPELADIGCAWAPEMIYDDTRKQTMLYFTMRFGNGKNKVYYTYMDKDFTRMETQPKPIFEYPKAGTEYIDADITKVGNKYHMFYCSHDGTAGIKQAISDSVNTGYQYNPDWVDPEKHGCEAPNIFKRIGQNKWVLIYDIYGIKPQNFGFSETSDFVHFTDLGHFNEGVMKASNFAIPKHPAVILITRKEAQRIAANWHMDEKY</sequence>
<feature type="chain" id="PRO_5015786812" description="Glycosyl hydrolase family 43" evidence="1">
    <location>
        <begin position="23"/>
        <end position="355"/>
    </location>
</feature>
<comment type="caution">
    <text evidence="2">The sequence shown here is derived from an EMBL/GenBank/DDBJ whole genome shotgun (WGS) entry which is preliminary data.</text>
</comment>
<gene>
    <name evidence="2" type="ORF">C8P68_10529</name>
</gene>
<dbReference type="Gene3D" id="2.115.10.20">
    <property type="entry name" value="Glycosyl hydrolase domain, family 43"/>
    <property type="match status" value="1"/>
</dbReference>
<accession>A0A2T5J808</accession>
<keyword evidence="1" id="KW-0732">Signal</keyword>
<dbReference type="CDD" id="cd08983">
    <property type="entry name" value="GH43_Bt3655-like"/>
    <property type="match status" value="1"/>
</dbReference>
<dbReference type="RefSeq" id="WP_107829039.1">
    <property type="nucleotide sequence ID" value="NZ_CP160205.1"/>
</dbReference>
<dbReference type="AlphaFoldDB" id="A0A2T5J808"/>
<dbReference type="InterPro" id="IPR050727">
    <property type="entry name" value="GH43_arabinanases"/>
</dbReference>
<dbReference type="EMBL" id="QAOQ01000005">
    <property type="protein sequence ID" value="PTQ95524.1"/>
    <property type="molecule type" value="Genomic_DNA"/>
</dbReference>
<dbReference type="SUPFAM" id="SSF75005">
    <property type="entry name" value="Arabinanase/levansucrase/invertase"/>
    <property type="match status" value="2"/>
</dbReference>
<protein>
    <recommendedName>
        <fullName evidence="4">Glycosyl hydrolase family 43</fullName>
    </recommendedName>
</protein>
<dbReference type="PANTHER" id="PTHR43301">
    <property type="entry name" value="ARABINAN ENDO-1,5-ALPHA-L-ARABINOSIDASE"/>
    <property type="match status" value="1"/>
</dbReference>
<reference evidence="2 3" key="1">
    <citation type="submission" date="2018-04" db="EMBL/GenBank/DDBJ databases">
        <title>Genomic Encyclopedia of Archaeal and Bacterial Type Strains, Phase II (KMG-II): from individual species to whole genera.</title>
        <authorList>
            <person name="Goeker M."/>
        </authorList>
    </citation>
    <scope>NUCLEOTIDE SEQUENCE [LARGE SCALE GENOMIC DNA]</scope>
    <source>
        <strain evidence="2 3">DSM 26809</strain>
    </source>
</reference>
<evidence type="ECO:0000313" key="2">
    <source>
        <dbReference type="EMBL" id="PTQ95524.1"/>
    </source>
</evidence>
<organism evidence="2 3">
    <name type="scientific">Mucilaginibacter yixingensis</name>
    <dbReference type="NCBI Taxonomy" id="1295612"/>
    <lineage>
        <taxon>Bacteria</taxon>
        <taxon>Pseudomonadati</taxon>
        <taxon>Bacteroidota</taxon>
        <taxon>Sphingobacteriia</taxon>
        <taxon>Sphingobacteriales</taxon>
        <taxon>Sphingobacteriaceae</taxon>
        <taxon>Mucilaginibacter</taxon>
    </lineage>
</organism>
<keyword evidence="3" id="KW-1185">Reference proteome</keyword>
<dbReference type="InterPro" id="IPR023296">
    <property type="entry name" value="Glyco_hydro_beta-prop_sf"/>
</dbReference>
<dbReference type="OrthoDB" id="9758923at2"/>
<name>A0A2T5J808_9SPHI</name>
<dbReference type="Proteomes" id="UP000244168">
    <property type="component" value="Unassembled WGS sequence"/>
</dbReference>
<evidence type="ECO:0000256" key="1">
    <source>
        <dbReference type="SAM" id="SignalP"/>
    </source>
</evidence>
<proteinExistence type="predicted"/>
<feature type="signal peptide" evidence="1">
    <location>
        <begin position="1"/>
        <end position="22"/>
    </location>
</feature>